<dbReference type="STRING" id="1189325.SAMN04488119_101468"/>
<dbReference type="GO" id="GO:0005524">
    <property type="term" value="F:ATP binding"/>
    <property type="evidence" value="ECO:0007669"/>
    <property type="project" value="UniProtKB-KW"/>
</dbReference>
<evidence type="ECO:0000313" key="17">
    <source>
        <dbReference type="Proteomes" id="UP000184066"/>
    </source>
</evidence>
<dbReference type="GO" id="GO:0005829">
    <property type="term" value="C:cytosol"/>
    <property type="evidence" value="ECO:0007669"/>
    <property type="project" value="TreeGrafter"/>
</dbReference>
<dbReference type="Proteomes" id="UP000184066">
    <property type="component" value="Unassembled WGS sequence"/>
</dbReference>
<keyword evidence="17" id="KW-1185">Reference proteome</keyword>
<protein>
    <recommendedName>
        <fullName evidence="9">DEAD-box ATP-dependent RNA helicase RhpA</fullName>
        <ecNumber evidence="1">3.6.4.13</ecNumber>
    </recommendedName>
</protein>
<reference evidence="16 17" key="1">
    <citation type="submission" date="2016-12" db="EMBL/GenBank/DDBJ databases">
        <authorList>
            <person name="Song W.-J."/>
            <person name="Kurnit D.M."/>
        </authorList>
    </citation>
    <scope>NUCLEOTIDE SEQUENCE [LARGE SCALE GENOMIC DNA]</scope>
    <source>
        <strain evidence="16 17">CGMCC 1.10808</strain>
    </source>
</reference>
<keyword evidence="5 11" id="KW-0347">Helicase</keyword>
<evidence type="ECO:0000256" key="2">
    <source>
        <dbReference type="ARBA" id="ARBA00022490"/>
    </source>
</evidence>
<dbReference type="InterPro" id="IPR001650">
    <property type="entry name" value="Helicase_C-like"/>
</dbReference>
<dbReference type="OrthoDB" id="9805696at2"/>
<dbReference type="InterPro" id="IPR044742">
    <property type="entry name" value="DEAD/DEAH_RhlB"/>
</dbReference>
<evidence type="ECO:0000256" key="9">
    <source>
        <dbReference type="ARBA" id="ARBA00074363"/>
    </source>
</evidence>
<comment type="similarity">
    <text evidence="7 11">Belongs to the DEAD box helicase family.</text>
</comment>
<dbReference type="PROSITE" id="PS00039">
    <property type="entry name" value="DEAD_ATP_HELICASE"/>
    <property type="match status" value="1"/>
</dbReference>
<dbReference type="PROSITE" id="PS51195">
    <property type="entry name" value="Q_MOTIF"/>
    <property type="match status" value="1"/>
</dbReference>
<dbReference type="SMART" id="SM00487">
    <property type="entry name" value="DEXDc"/>
    <property type="match status" value="1"/>
</dbReference>
<dbReference type="Pfam" id="PF00270">
    <property type="entry name" value="DEAD"/>
    <property type="match status" value="1"/>
</dbReference>
<dbReference type="SMART" id="SM00490">
    <property type="entry name" value="HELICc"/>
    <property type="match status" value="1"/>
</dbReference>
<feature type="domain" description="Helicase C-terminal" evidence="14">
    <location>
        <begin position="233"/>
        <end position="385"/>
    </location>
</feature>
<sequence>MTNVKFAELGLAEPLLRALAARGHEEATPIQAQAIPALLEGRDMLGIAQTGTGKTGAFALPILHRLSGARGGSRREPRALILAPTRELAIQIGEEMQAYGKFAGLRHTVIFGGVKHGPQFRALSRGVDVVIATPGRLLDHLDQGSLSLRAVEVLVLDEADRMLDMGFVRDVRRILKALPAQRQSLLFSATMPREVAGLSAEILHDPIRVEIAPQSTTVERIAQSVRHVNPGMNKRQLLEETLADPEMTRVILFTRTKHRANKVAEDLARAGIEADAIHGGKSQNARQRALARFKSGRARVLVATDIAARGIDVDAVSHVVNYELPNEPESYVHRIGRTARAGAAGSAISFCDPSERGYLRDIERVIQMRLDVIGDGPEGRDEKPAPRGGLGRGRPAQGPRGGAPKKAGGRPAAGKPAFGKPAFAKPGGRRPRRGGAGRPAQATA</sequence>
<dbReference type="InterPro" id="IPR014014">
    <property type="entry name" value="RNA_helicase_DEAD_Q_motif"/>
</dbReference>
<dbReference type="FunFam" id="3.40.50.300:FF:000108">
    <property type="entry name" value="ATP-dependent RNA helicase RhlE"/>
    <property type="match status" value="1"/>
</dbReference>
<evidence type="ECO:0000256" key="1">
    <source>
        <dbReference type="ARBA" id="ARBA00012552"/>
    </source>
</evidence>
<evidence type="ECO:0000259" key="14">
    <source>
        <dbReference type="PROSITE" id="PS51194"/>
    </source>
</evidence>
<dbReference type="PANTHER" id="PTHR47959:SF13">
    <property type="entry name" value="ATP-DEPENDENT RNA HELICASE RHLE"/>
    <property type="match status" value="1"/>
</dbReference>
<evidence type="ECO:0000256" key="8">
    <source>
        <dbReference type="ARBA" id="ARBA00047984"/>
    </source>
</evidence>
<dbReference type="SUPFAM" id="SSF52540">
    <property type="entry name" value="P-loop containing nucleoside triphosphate hydrolases"/>
    <property type="match status" value="1"/>
</dbReference>
<dbReference type="PROSITE" id="PS51192">
    <property type="entry name" value="HELICASE_ATP_BIND_1"/>
    <property type="match status" value="1"/>
</dbReference>
<evidence type="ECO:0000256" key="3">
    <source>
        <dbReference type="ARBA" id="ARBA00022741"/>
    </source>
</evidence>
<accession>A0A1M7TUI0</accession>
<comment type="catalytic activity">
    <reaction evidence="8">
        <text>ATP + H2O = ADP + phosphate + H(+)</text>
        <dbReference type="Rhea" id="RHEA:13065"/>
        <dbReference type="ChEBI" id="CHEBI:15377"/>
        <dbReference type="ChEBI" id="CHEBI:15378"/>
        <dbReference type="ChEBI" id="CHEBI:30616"/>
        <dbReference type="ChEBI" id="CHEBI:43474"/>
        <dbReference type="ChEBI" id="CHEBI:456216"/>
        <dbReference type="EC" id="3.6.4.13"/>
    </reaction>
</comment>
<evidence type="ECO:0000259" key="15">
    <source>
        <dbReference type="PROSITE" id="PS51195"/>
    </source>
</evidence>
<keyword evidence="2" id="KW-0963">Cytoplasm</keyword>
<feature type="short sequence motif" description="Q motif" evidence="10">
    <location>
        <begin position="4"/>
        <end position="32"/>
    </location>
</feature>
<evidence type="ECO:0000313" key="16">
    <source>
        <dbReference type="EMBL" id="SHN74409.1"/>
    </source>
</evidence>
<dbReference type="InterPro" id="IPR050079">
    <property type="entry name" value="DEAD_box_RNA_helicase"/>
</dbReference>
<keyword evidence="4 11" id="KW-0378">Hydrolase</keyword>
<dbReference type="GO" id="GO:0003724">
    <property type="term" value="F:RNA helicase activity"/>
    <property type="evidence" value="ECO:0007669"/>
    <property type="project" value="UniProtKB-EC"/>
</dbReference>
<feature type="compositionally biased region" description="Low complexity" evidence="12">
    <location>
        <begin position="393"/>
        <end position="426"/>
    </location>
</feature>
<dbReference type="PROSITE" id="PS51194">
    <property type="entry name" value="HELICASE_CTER"/>
    <property type="match status" value="1"/>
</dbReference>
<keyword evidence="6 11" id="KW-0067">ATP-binding</keyword>
<feature type="domain" description="DEAD-box RNA helicase Q" evidence="15">
    <location>
        <begin position="4"/>
        <end position="32"/>
    </location>
</feature>
<organism evidence="16 17">
    <name type="scientific">Oceanicella actignis</name>
    <dbReference type="NCBI Taxonomy" id="1189325"/>
    <lineage>
        <taxon>Bacteria</taxon>
        <taxon>Pseudomonadati</taxon>
        <taxon>Pseudomonadota</taxon>
        <taxon>Alphaproteobacteria</taxon>
        <taxon>Rhodobacterales</taxon>
        <taxon>Paracoccaceae</taxon>
        <taxon>Oceanicella</taxon>
    </lineage>
</organism>
<dbReference type="CDD" id="cd18787">
    <property type="entry name" value="SF2_C_DEAD"/>
    <property type="match status" value="1"/>
</dbReference>
<dbReference type="InterPro" id="IPR027417">
    <property type="entry name" value="P-loop_NTPase"/>
</dbReference>
<name>A0A1M7TUI0_9RHOB</name>
<dbReference type="EMBL" id="FRDL01000010">
    <property type="protein sequence ID" value="SHN74409.1"/>
    <property type="molecule type" value="Genomic_DNA"/>
</dbReference>
<dbReference type="GO" id="GO:0003676">
    <property type="term" value="F:nucleic acid binding"/>
    <property type="evidence" value="ECO:0007669"/>
    <property type="project" value="InterPro"/>
</dbReference>
<feature type="region of interest" description="Disordered" evidence="12">
    <location>
        <begin position="373"/>
        <end position="444"/>
    </location>
</feature>
<feature type="domain" description="Helicase ATP-binding" evidence="13">
    <location>
        <begin position="35"/>
        <end position="209"/>
    </location>
</feature>
<dbReference type="InterPro" id="IPR011545">
    <property type="entry name" value="DEAD/DEAH_box_helicase_dom"/>
</dbReference>
<dbReference type="GO" id="GO:0016787">
    <property type="term" value="F:hydrolase activity"/>
    <property type="evidence" value="ECO:0007669"/>
    <property type="project" value="UniProtKB-KW"/>
</dbReference>
<evidence type="ECO:0000256" key="11">
    <source>
        <dbReference type="RuleBase" id="RU000492"/>
    </source>
</evidence>
<dbReference type="GO" id="GO:0042255">
    <property type="term" value="P:ribosome assembly"/>
    <property type="evidence" value="ECO:0007669"/>
    <property type="project" value="UniProtKB-ARBA"/>
</dbReference>
<keyword evidence="3 11" id="KW-0547">Nucleotide-binding</keyword>
<dbReference type="RefSeq" id="WP_072748123.1">
    <property type="nucleotide sequence ID" value="NZ_FOHL01000001.1"/>
</dbReference>
<evidence type="ECO:0000256" key="10">
    <source>
        <dbReference type="PROSITE-ProRule" id="PRU00552"/>
    </source>
</evidence>
<proteinExistence type="inferred from homology"/>
<gene>
    <name evidence="16" type="ORF">SAMN05216200_11048</name>
</gene>
<evidence type="ECO:0000256" key="4">
    <source>
        <dbReference type="ARBA" id="ARBA00022801"/>
    </source>
</evidence>
<evidence type="ECO:0000256" key="5">
    <source>
        <dbReference type="ARBA" id="ARBA00022806"/>
    </source>
</evidence>
<dbReference type="GO" id="GO:0009266">
    <property type="term" value="P:response to temperature stimulus"/>
    <property type="evidence" value="ECO:0007669"/>
    <property type="project" value="UniProtKB-ARBA"/>
</dbReference>
<dbReference type="EC" id="3.6.4.13" evidence="1"/>
<evidence type="ECO:0000256" key="12">
    <source>
        <dbReference type="SAM" id="MobiDB-lite"/>
    </source>
</evidence>
<dbReference type="InterPro" id="IPR000629">
    <property type="entry name" value="RNA-helicase_DEAD-box_CS"/>
</dbReference>
<dbReference type="AlphaFoldDB" id="A0A1M7TUI0"/>
<evidence type="ECO:0000256" key="7">
    <source>
        <dbReference type="ARBA" id="ARBA00038437"/>
    </source>
</evidence>
<dbReference type="InterPro" id="IPR014001">
    <property type="entry name" value="Helicase_ATP-bd"/>
</dbReference>
<dbReference type="Gene3D" id="3.40.50.300">
    <property type="entry name" value="P-loop containing nucleotide triphosphate hydrolases"/>
    <property type="match status" value="2"/>
</dbReference>
<dbReference type="CDD" id="cd00268">
    <property type="entry name" value="DEADc"/>
    <property type="match status" value="1"/>
</dbReference>
<dbReference type="PANTHER" id="PTHR47959">
    <property type="entry name" value="ATP-DEPENDENT RNA HELICASE RHLE-RELATED"/>
    <property type="match status" value="1"/>
</dbReference>
<evidence type="ECO:0000256" key="6">
    <source>
        <dbReference type="ARBA" id="ARBA00022840"/>
    </source>
</evidence>
<dbReference type="Pfam" id="PF00271">
    <property type="entry name" value="Helicase_C"/>
    <property type="match status" value="1"/>
</dbReference>
<evidence type="ECO:0000259" key="13">
    <source>
        <dbReference type="PROSITE" id="PS51192"/>
    </source>
</evidence>